<evidence type="ECO:0000313" key="2">
    <source>
        <dbReference type="Proteomes" id="UP001230649"/>
    </source>
</evidence>
<evidence type="ECO:0000313" key="1">
    <source>
        <dbReference type="EMBL" id="KAJ9106031.1"/>
    </source>
</evidence>
<gene>
    <name evidence="1" type="ORF">QFC20_004091</name>
</gene>
<accession>A0ACC2W5C8</accession>
<comment type="caution">
    <text evidence="1">The sequence shown here is derived from an EMBL/GenBank/DDBJ whole genome shotgun (WGS) entry which is preliminary data.</text>
</comment>
<reference evidence="1" key="1">
    <citation type="submission" date="2023-04" db="EMBL/GenBank/DDBJ databases">
        <title>Draft Genome sequencing of Naganishia species isolated from polar environments using Oxford Nanopore Technology.</title>
        <authorList>
            <person name="Leo P."/>
            <person name="Venkateswaran K."/>
        </authorList>
    </citation>
    <scope>NUCLEOTIDE SEQUENCE</scope>
    <source>
        <strain evidence="1">MNA-CCFEE 5262</strain>
    </source>
</reference>
<sequence>MATGEQSQVRRNDVDRRLQSITRKVSCGDNVSQASRHSSPARGLKKSPSGKLPTKYRSSTHLRDQTFAQSSAATYERHSEHRTPERIISRETHPVYPSELSRGVIPPYPFALTNHQHLGYQDLSPQPEACFESHDSQLESLEALLSRAGYKETRVFTPEAEKVKAFARKVYKTWDEGKDGRGVAAGGSGLRRNTADMDAVADRSNDSIETTNSPLKRWGNAVVKQIQPRGSRDFEHMPTDGYQYIEPALPPLRENVTDSTLLLDGTAVQGASSSLRNILATDDQRVSRSKSVSPVGSMISSGSRLRSRSPDPTADRISRMGRMQGTPSHAFDVFDQAIHERVGRIARASTTAESHTMSETQTTDSSGSGLGRKRRVLNRVELDFAEPSRISTPPVTEPNSIASSMVSLTTTDPSFGNAIPAPDSYYGLDTTTDLKFKTVSIDDIDDEEFEEVARVEYSLSRHVFPPRAGAPYSEPSTRSTSPVQQNEERFDPTAYEAEETDEAYSVEYGDQVDDEDENLTYGGPIRSGVGYASSVTESRPTLARHTSSDSYNSQVDDTRSTISETDYGEIYTASVARRTSGTPTLSSAAEHPATVAQVSAVLVPPRQVFAATKRTIIPGSPPHISTVLDSKVQPTTITTRVGERPLEEAKDVNLKDSLTARKLRHAISTPAFGKAPRTLSSAEGPPLPALPFRAPSGGKPEGWLSKVGRVWSGSSSLVGNTSKETLEDPKPVRVPAALSRVSKAPARPASPRVHRGGPVVCNTQEGEDLPPVAPGLGKAIASTSSTQGLPKRGLRTMFSLQNLRSAVVQPVPSVAIIEESEAPLSPTLSPRLNWDARDLWDPQPIGGFNTLYKQQQQPPSNQDYPTRTIYPEPDFTKSFFYSPMTPPTGPSKSAGKKAKQPPLQPKRQQSIKSLRAALEKDTARLISTGDIPPVPALPKHLGTPQKSAPTPPMIAISSPNSCEAGLPPRALSLEGEDWEGGSFESRKERERRMKKTILKRRRSGLRHSKTAA</sequence>
<name>A0ACC2W5C8_9TREE</name>
<organism evidence="1 2">
    <name type="scientific">Naganishia adeliensis</name>
    <dbReference type="NCBI Taxonomy" id="92952"/>
    <lineage>
        <taxon>Eukaryota</taxon>
        <taxon>Fungi</taxon>
        <taxon>Dikarya</taxon>
        <taxon>Basidiomycota</taxon>
        <taxon>Agaricomycotina</taxon>
        <taxon>Tremellomycetes</taxon>
        <taxon>Filobasidiales</taxon>
        <taxon>Filobasidiaceae</taxon>
        <taxon>Naganishia</taxon>
    </lineage>
</organism>
<proteinExistence type="predicted"/>
<keyword evidence="2" id="KW-1185">Reference proteome</keyword>
<protein>
    <submittedName>
        <fullName evidence="1">Uncharacterized protein</fullName>
    </submittedName>
</protein>
<dbReference type="EMBL" id="JASBWS010000044">
    <property type="protein sequence ID" value="KAJ9106031.1"/>
    <property type="molecule type" value="Genomic_DNA"/>
</dbReference>
<dbReference type="Proteomes" id="UP001230649">
    <property type="component" value="Unassembled WGS sequence"/>
</dbReference>